<evidence type="ECO:0000313" key="5">
    <source>
        <dbReference type="EMBL" id="RED44867.1"/>
    </source>
</evidence>
<keyword evidence="6" id="KW-1185">Reference proteome</keyword>
<dbReference type="Pfam" id="PF00132">
    <property type="entry name" value="Hexapep"/>
    <property type="match status" value="1"/>
</dbReference>
<dbReference type="EMBL" id="QRDW01000013">
    <property type="protein sequence ID" value="RED44867.1"/>
    <property type="molecule type" value="Genomic_DNA"/>
</dbReference>
<dbReference type="OrthoDB" id="9815592at2"/>
<name>A0A3D9H5S9_9PROT</name>
<reference evidence="5 6" key="1">
    <citation type="submission" date="2018-07" db="EMBL/GenBank/DDBJ databases">
        <title>Genomic Encyclopedia of Type Strains, Phase III (KMG-III): the genomes of soil and plant-associated and newly described type strains.</title>
        <authorList>
            <person name="Whitman W."/>
        </authorList>
    </citation>
    <scope>NUCLEOTIDE SEQUENCE [LARGE SCALE GENOMIC DNA]</scope>
    <source>
        <strain evidence="5 6">CECT 8488</strain>
    </source>
</reference>
<protein>
    <recommendedName>
        <fullName evidence="7">Phosphonate metabolism protein (Transferase hexapeptide repeat family)</fullName>
    </recommendedName>
</protein>
<dbReference type="InterPro" id="IPR018357">
    <property type="entry name" value="Hexapep_transf_CS"/>
</dbReference>
<dbReference type="Proteomes" id="UP000256845">
    <property type="component" value="Unassembled WGS sequence"/>
</dbReference>
<proteinExistence type="inferred from homology"/>
<dbReference type="InterPro" id="IPR011004">
    <property type="entry name" value="Trimer_LpxA-like_sf"/>
</dbReference>
<evidence type="ECO:0000256" key="3">
    <source>
        <dbReference type="ARBA" id="ARBA00022737"/>
    </source>
</evidence>
<keyword evidence="3" id="KW-0677">Repeat</keyword>
<dbReference type="GO" id="GO:0016746">
    <property type="term" value="F:acyltransferase activity"/>
    <property type="evidence" value="ECO:0007669"/>
    <property type="project" value="UniProtKB-KW"/>
</dbReference>
<accession>A0A3D9H5S9</accession>
<dbReference type="AlphaFoldDB" id="A0A3D9H5S9"/>
<gene>
    <name evidence="5" type="ORF">DFP90_11372</name>
</gene>
<evidence type="ECO:0000256" key="1">
    <source>
        <dbReference type="ARBA" id="ARBA00007274"/>
    </source>
</evidence>
<comment type="caution">
    <text evidence="5">The sequence shown here is derived from an EMBL/GenBank/DDBJ whole genome shotgun (WGS) entry which is preliminary data.</text>
</comment>
<dbReference type="PROSITE" id="PS00101">
    <property type="entry name" value="HEXAPEP_TRANSFERASES"/>
    <property type="match status" value="1"/>
</dbReference>
<keyword evidence="2" id="KW-0808">Transferase</keyword>
<evidence type="ECO:0000256" key="2">
    <source>
        <dbReference type="ARBA" id="ARBA00022679"/>
    </source>
</evidence>
<dbReference type="InterPro" id="IPR017694">
    <property type="entry name" value="Phosphonate_tfrase_rpt"/>
</dbReference>
<evidence type="ECO:0000256" key="4">
    <source>
        <dbReference type="ARBA" id="ARBA00023315"/>
    </source>
</evidence>
<dbReference type="NCBIfam" id="TIGR03308">
    <property type="entry name" value="phn_thr-fam"/>
    <property type="match status" value="1"/>
</dbReference>
<dbReference type="CDD" id="cd03349">
    <property type="entry name" value="LbH_XAT"/>
    <property type="match status" value="1"/>
</dbReference>
<comment type="similarity">
    <text evidence="1">Belongs to the transferase hexapeptide repeat family.</text>
</comment>
<evidence type="ECO:0000313" key="6">
    <source>
        <dbReference type="Proteomes" id="UP000256845"/>
    </source>
</evidence>
<dbReference type="PANTHER" id="PTHR43300:SF11">
    <property type="entry name" value="ACETYLTRANSFERASE RV3034C-RELATED"/>
    <property type="match status" value="1"/>
</dbReference>
<dbReference type="PANTHER" id="PTHR43300">
    <property type="entry name" value="ACETYLTRANSFERASE"/>
    <property type="match status" value="1"/>
</dbReference>
<dbReference type="InterPro" id="IPR001451">
    <property type="entry name" value="Hexapep"/>
</dbReference>
<organism evidence="5 6">
    <name type="scientific">Aestuariispira insulae</name>
    <dbReference type="NCBI Taxonomy" id="1461337"/>
    <lineage>
        <taxon>Bacteria</taxon>
        <taxon>Pseudomonadati</taxon>
        <taxon>Pseudomonadota</taxon>
        <taxon>Alphaproteobacteria</taxon>
        <taxon>Rhodospirillales</taxon>
        <taxon>Kiloniellaceae</taxon>
        <taxon>Aestuariispira</taxon>
    </lineage>
</organism>
<sequence length="205" mass="23325">MKRLSPQPTIDPTALVQESELGAWTEVGARTKVSSSRMGDYSYIVNDGDMIYADIGKFANIAAHVRINPGQHPMDRASQHHFQYRSAAYDLGEDDIEFFEWRRSKPVKMGHDVWIGHGAVIMGPVTIGTGAVIGAGSIVTRDVPDYTIVAGVPAKPLRQRFELNLQRALFRIAWWNWSHETYRERLQDFRKLDCWEFCLKYDPGV</sequence>
<dbReference type="RefSeq" id="WP_115938883.1">
    <property type="nucleotide sequence ID" value="NZ_QRDW01000013.1"/>
</dbReference>
<dbReference type="InterPro" id="IPR050179">
    <property type="entry name" value="Trans_hexapeptide_repeat"/>
</dbReference>
<keyword evidence="4" id="KW-0012">Acyltransferase</keyword>
<dbReference type="SUPFAM" id="SSF51161">
    <property type="entry name" value="Trimeric LpxA-like enzymes"/>
    <property type="match status" value="1"/>
</dbReference>
<evidence type="ECO:0008006" key="7">
    <source>
        <dbReference type="Google" id="ProtNLM"/>
    </source>
</evidence>
<dbReference type="Gene3D" id="2.160.10.10">
    <property type="entry name" value="Hexapeptide repeat proteins"/>
    <property type="match status" value="1"/>
</dbReference>